<dbReference type="Proteomes" id="UP001549086">
    <property type="component" value="Unassembled WGS sequence"/>
</dbReference>
<evidence type="ECO:0000313" key="2">
    <source>
        <dbReference type="Proteomes" id="UP001549086"/>
    </source>
</evidence>
<protein>
    <submittedName>
        <fullName evidence="1">Uncharacterized protein</fullName>
    </submittedName>
</protein>
<keyword evidence="2" id="KW-1185">Reference proteome</keyword>
<comment type="caution">
    <text evidence="1">The sequence shown here is derived from an EMBL/GenBank/DDBJ whole genome shotgun (WGS) entry which is preliminary data.</text>
</comment>
<name>A0ABV2HG15_9HYPH</name>
<accession>A0ABV2HG15</accession>
<sequence length="42" mass="4981">MGNLITVARFLNLEIILRKKQEEKDHFSNNLPIITKHYSELL</sequence>
<evidence type="ECO:0000313" key="1">
    <source>
        <dbReference type="EMBL" id="MET3589491.1"/>
    </source>
</evidence>
<proteinExistence type="predicted"/>
<reference evidence="1 2" key="1">
    <citation type="submission" date="2024-06" db="EMBL/GenBank/DDBJ databases">
        <title>Genomic Encyclopedia of Type Strains, Phase IV (KMG-IV): sequencing the most valuable type-strain genomes for metagenomic binning, comparative biology and taxonomic classification.</title>
        <authorList>
            <person name="Goeker M."/>
        </authorList>
    </citation>
    <scope>NUCLEOTIDE SEQUENCE [LARGE SCALE GENOMIC DNA]</scope>
    <source>
        <strain evidence="1 2">DSM 23649</strain>
    </source>
</reference>
<gene>
    <name evidence="1" type="ORF">ABID23_000573</name>
</gene>
<organism evidence="1 2">
    <name type="scientific">Bartonella silvatica</name>
    <dbReference type="NCBI Taxonomy" id="357760"/>
    <lineage>
        <taxon>Bacteria</taxon>
        <taxon>Pseudomonadati</taxon>
        <taxon>Pseudomonadota</taxon>
        <taxon>Alphaproteobacteria</taxon>
        <taxon>Hyphomicrobiales</taxon>
        <taxon>Bartonellaceae</taxon>
        <taxon>Bartonella</taxon>
    </lineage>
</organism>
<dbReference type="EMBL" id="JBEPLI010000003">
    <property type="protein sequence ID" value="MET3589491.1"/>
    <property type="molecule type" value="Genomic_DNA"/>
</dbReference>